<proteinExistence type="predicted"/>
<sequence>MAKAVSADGGSAGAGAPQAVDQRASKNDLAEHPDPVVAFLKRTRGRLKRYPKLDV</sequence>
<dbReference type="EMBL" id="BMMF01000014">
    <property type="protein sequence ID" value="GGK50481.1"/>
    <property type="molecule type" value="Genomic_DNA"/>
</dbReference>
<accession>A0A917QIG5</accession>
<feature type="compositionally biased region" description="Basic and acidic residues" evidence="1">
    <location>
        <begin position="23"/>
        <end position="34"/>
    </location>
</feature>
<dbReference type="AlphaFoldDB" id="A0A917QIG5"/>
<feature type="region of interest" description="Disordered" evidence="1">
    <location>
        <begin position="1"/>
        <end position="35"/>
    </location>
</feature>
<comment type="caution">
    <text evidence="2">The sequence shown here is derived from an EMBL/GenBank/DDBJ whole genome shotgun (WGS) entry which is preliminary data.</text>
</comment>
<reference evidence="2 3" key="1">
    <citation type="journal article" date="2014" name="Int. J. Syst. Evol. Microbiol.">
        <title>Complete genome sequence of Corynebacterium casei LMG S-19264T (=DSM 44701T), isolated from a smear-ripened cheese.</title>
        <authorList>
            <consortium name="US DOE Joint Genome Institute (JGI-PGF)"/>
            <person name="Walter F."/>
            <person name="Albersmeier A."/>
            <person name="Kalinowski J."/>
            <person name="Ruckert C."/>
        </authorList>
    </citation>
    <scope>NUCLEOTIDE SEQUENCE [LARGE SCALE GENOMIC DNA]</scope>
    <source>
        <strain evidence="2 3">CGMCC 1.9161</strain>
    </source>
</reference>
<feature type="compositionally biased region" description="Low complexity" evidence="1">
    <location>
        <begin position="1"/>
        <end position="19"/>
    </location>
</feature>
<keyword evidence="3" id="KW-1185">Reference proteome</keyword>
<evidence type="ECO:0000313" key="2">
    <source>
        <dbReference type="EMBL" id="GGK50481.1"/>
    </source>
</evidence>
<dbReference type="RefSeq" id="WP_188915210.1">
    <property type="nucleotide sequence ID" value="NZ_BMMF01000014.1"/>
</dbReference>
<evidence type="ECO:0000313" key="3">
    <source>
        <dbReference type="Proteomes" id="UP000600449"/>
    </source>
</evidence>
<protein>
    <submittedName>
        <fullName evidence="2">Uncharacterized protein</fullName>
    </submittedName>
</protein>
<organism evidence="2 3">
    <name type="scientific">Salinarimonas ramus</name>
    <dbReference type="NCBI Taxonomy" id="690164"/>
    <lineage>
        <taxon>Bacteria</taxon>
        <taxon>Pseudomonadati</taxon>
        <taxon>Pseudomonadota</taxon>
        <taxon>Alphaproteobacteria</taxon>
        <taxon>Hyphomicrobiales</taxon>
        <taxon>Salinarimonadaceae</taxon>
        <taxon>Salinarimonas</taxon>
    </lineage>
</organism>
<gene>
    <name evidence="2" type="ORF">GCM10011322_41930</name>
</gene>
<dbReference type="Proteomes" id="UP000600449">
    <property type="component" value="Unassembled WGS sequence"/>
</dbReference>
<name>A0A917QIG5_9HYPH</name>
<evidence type="ECO:0000256" key="1">
    <source>
        <dbReference type="SAM" id="MobiDB-lite"/>
    </source>
</evidence>